<evidence type="ECO:0000259" key="14">
    <source>
        <dbReference type="PROSITE" id="PS51485"/>
    </source>
</evidence>
<dbReference type="PANTHER" id="PTHR33021:SF408">
    <property type="entry name" value="PHYTOCYANIN DOMAIN-CONTAINING PROTEIN"/>
    <property type="match status" value="1"/>
</dbReference>
<dbReference type="InterPro" id="IPR003245">
    <property type="entry name" value="Phytocyanin_dom"/>
</dbReference>
<gene>
    <name evidence="15" type="ORF">KI387_005077</name>
</gene>
<reference evidence="15 16" key="1">
    <citation type="journal article" date="2021" name="Nat. Plants">
        <title>The Taxus genome provides insights into paclitaxel biosynthesis.</title>
        <authorList>
            <person name="Xiong X."/>
            <person name="Gou J."/>
            <person name="Liao Q."/>
            <person name="Li Y."/>
            <person name="Zhou Q."/>
            <person name="Bi G."/>
            <person name="Li C."/>
            <person name="Du R."/>
            <person name="Wang X."/>
            <person name="Sun T."/>
            <person name="Guo L."/>
            <person name="Liang H."/>
            <person name="Lu P."/>
            <person name="Wu Y."/>
            <person name="Zhang Z."/>
            <person name="Ro D.K."/>
            <person name="Shang Y."/>
            <person name="Huang S."/>
            <person name="Yan J."/>
        </authorList>
    </citation>
    <scope>NUCLEOTIDE SEQUENCE [LARGE SCALE GENOMIC DNA]</scope>
    <source>
        <strain evidence="15">Ta-2019</strain>
    </source>
</reference>
<evidence type="ECO:0000256" key="10">
    <source>
        <dbReference type="ARBA" id="ARBA00023157"/>
    </source>
</evidence>
<keyword evidence="6" id="KW-0249">Electron transport</keyword>
<keyword evidence="16" id="KW-1185">Reference proteome</keyword>
<accession>A0AA38GMD3</accession>
<dbReference type="GO" id="GO:0005886">
    <property type="term" value="C:plasma membrane"/>
    <property type="evidence" value="ECO:0007669"/>
    <property type="project" value="TreeGrafter"/>
</dbReference>
<protein>
    <recommendedName>
        <fullName evidence="14">Phytocyanin domain-containing protein</fullName>
    </recommendedName>
</protein>
<organism evidence="15 16">
    <name type="scientific">Taxus chinensis</name>
    <name type="common">Chinese yew</name>
    <name type="synonym">Taxus wallichiana var. chinensis</name>
    <dbReference type="NCBI Taxonomy" id="29808"/>
    <lineage>
        <taxon>Eukaryota</taxon>
        <taxon>Viridiplantae</taxon>
        <taxon>Streptophyta</taxon>
        <taxon>Embryophyta</taxon>
        <taxon>Tracheophyta</taxon>
        <taxon>Spermatophyta</taxon>
        <taxon>Pinopsida</taxon>
        <taxon>Pinidae</taxon>
        <taxon>Conifers II</taxon>
        <taxon>Cupressales</taxon>
        <taxon>Taxaceae</taxon>
        <taxon>Taxus</taxon>
    </lineage>
</organism>
<proteinExistence type="predicted"/>
<keyword evidence="8" id="KW-0186">Copper</keyword>
<dbReference type="Proteomes" id="UP000824469">
    <property type="component" value="Unassembled WGS sequence"/>
</dbReference>
<evidence type="ECO:0000256" key="6">
    <source>
        <dbReference type="ARBA" id="ARBA00022982"/>
    </source>
</evidence>
<keyword evidence="4" id="KW-0479">Metal-binding</keyword>
<keyword evidence="9 12" id="KW-0472">Membrane</keyword>
<keyword evidence="3 12" id="KW-0812">Transmembrane</keyword>
<keyword evidence="5 13" id="KW-0732">Signal</keyword>
<feature type="chain" id="PRO_5041268996" description="Phytocyanin domain-containing protein" evidence="13">
    <location>
        <begin position="35"/>
        <end position="179"/>
    </location>
</feature>
<evidence type="ECO:0000256" key="2">
    <source>
        <dbReference type="ARBA" id="ARBA00022448"/>
    </source>
</evidence>
<comment type="subcellular location">
    <subcellularLocation>
        <location evidence="1">Membrane</location>
        <topology evidence="1">Single-pass type I membrane protein</topology>
    </subcellularLocation>
</comment>
<feature type="transmembrane region" description="Helical" evidence="12">
    <location>
        <begin position="159"/>
        <end position="178"/>
    </location>
</feature>
<dbReference type="AlphaFoldDB" id="A0AA38GMD3"/>
<evidence type="ECO:0000256" key="13">
    <source>
        <dbReference type="SAM" id="SignalP"/>
    </source>
</evidence>
<dbReference type="FunFam" id="2.60.40.420:FF:000067">
    <property type="entry name" value="Cupredoxin superfamily protein"/>
    <property type="match status" value="1"/>
</dbReference>
<evidence type="ECO:0000256" key="3">
    <source>
        <dbReference type="ARBA" id="ARBA00022692"/>
    </source>
</evidence>
<evidence type="ECO:0000256" key="5">
    <source>
        <dbReference type="ARBA" id="ARBA00022729"/>
    </source>
</evidence>
<evidence type="ECO:0000256" key="11">
    <source>
        <dbReference type="ARBA" id="ARBA00023180"/>
    </source>
</evidence>
<evidence type="ECO:0000256" key="8">
    <source>
        <dbReference type="ARBA" id="ARBA00023008"/>
    </source>
</evidence>
<dbReference type="PROSITE" id="PS51485">
    <property type="entry name" value="PHYTOCYANIN"/>
    <property type="match status" value="1"/>
</dbReference>
<evidence type="ECO:0000256" key="1">
    <source>
        <dbReference type="ARBA" id="ARBA00004479"/>
    </source>
</evidence>
<comment type="caution">
    <text evidence="15">The sequence shown here is derived from an EMBL/GenBank/DDBJ whole genome shotgun (WGS) entry which is preliminary data.</text>
</comment>
<dbReference type="InterPro" id="IPR008972">
    <property type="entry name" value="Cupredoxin"/>
</dbReference>
<name>A0AA38GMD3_TAXCH</name>
<evidence type="ECO:0000256" key="9">
    <source>
        <dbReference type="ARBA" id="ARBA00023136"/>
    </source>
</evidence>
<dbReference type="SUPFAM" id="SSF49503">
    <property type="entry name" value="Cupredoxins"/>
    <property type="match status" value="1"/>
</dbReference>
<dbReference type="GO" id="GO:0009610">
    <property type="term" value="P:response to symbiotic fungus"/>
    <property type="evidence" value="ECO:0007669"/>
    <property type="project" value="UniProtKB-ARBA"/>
</dbReference>
<dbReference type="GO" id="GO:0009055">
    <property type="term" value="F:electron transfer activity"/>
    <property type="evidence" value="ECO:0007669"/>
    <property type="project" value="InterPro"/>
</dbReference>
<keyword evidence="7 12" id="KW-1133">Transmembrane helix</keyword>
<evidence type="ECO:0000256" key="12">
    <source>
        <dbReference type="SAM" id="Phobius"/>
    </source>
</evidence>
<evidence type="ECO:0000313" key="16">
    <source>
        <dbReference type="Proteomes" id="UP000824469"/>
    </source>
</evidence>
<dbReference type="GO" id="GO:0046872">
    <property type="term" value="F:metal ion binding"/>
    <property type="evidence" value="ECO:0007669"/>
    <property type="project" value="UniProtKB-KW"/>
</dbReference>
<dbReference type="Gene3D" id="2.60.40.420">
    <property type="entry name" value="Cupredoxins - blue copper proteins"/>
    <property type="match status" value="1"/>
</dbReference>
<evidence type="ECO:0000256" key="4">
    <source>
        <dbReference type="ARBA" id="ARBA00022723"/>
    </source>
</evidence>
<evidence type="ECO:0000256" key="7">
    <source>
        <dbReference type="ARBA" id="ARBA00022989"/>
    </source>
</evidence>
<evidence type="ECO:0000313" key="15">
    <source>
        <dbReference type="EMBL" id="KAH9324899.1"/>
    </source>
</evidence>
<dbReference type="CDD" id="cd04216">
    <property type="entry name" value="Phytocyanin"/>
    <property type="match status" value="1"/>
</dbReference>
<feature type="signal peptide" evidence="13">
    <location>
        <begin position="1"/>
        <end position="34"/>
    </location>
</feature>
<dbReference type="PANTHER" id="PTHR33021">
    <property type="entry name" value="BLUE COPPER PROTEIN"/>
    <property type="match status" value="1"/>
</dbReference>
<dbReference type="Pfam" id="PF02298">
    <property type="entry name" value="Cu_bind_like"/>
    <property type="match status" value="1"/>
</dbReference>
<sequence>MAISGISMGTRSLTLVLLALVTFTYLLSSSSVEARDIIVGDDSGWTLNGFNYTAWAQGQKFAVGDNLVFKYDSALHDVYMVGGIAFKNCSTEKNLASFNTGNDIVPLSMAGNMWFLCSVSGHCENGMKFKITVVAAETSATPTESPTATPPTTGGAPSLSSAASTFILLIFAGLAISLL</sequence>
<feature type="domain" description="Phytocyanin" evidence="14">
    <location>
        <begin position="35"/>
        <end position="135"/>
    </location>
</feature>
<keyword evidence="11" id="KW-0325">Glycoprotein</keyword>
<keyword evidence="2" id="KW-0813">Transport</keyword>
<keyword evidence="10" id="KW-1015">Disulfide bond</keyword>
<dbReference type="EMBL" id="JAHRHJ020000002">
    <property type="protein sequence ID" value="KAH9324899.1"/>
    <property type="molecule type" value="Genomic_DNA"/>
</dbReference>
<dbReference type="InterPro" id="IPR039391">
    <property type="entry name" value="Phytocyanin-like"/>
</dbReference>